<dbReference type="AlphaFoldDB" id="A0A392Q0U7"/>
<name>A0A392Q0U7_9FABA</name>
<evidence type="ECO:0000256" key="1">
    <source>
        <dbReference type="SAM" id="MobiDB-lite"/>
    </source>
</evidence>
<proteinExistence type="predicted"/>
<reference evidence="2 3" key="1">
    <citation type="journal article" date="2018" name="Front. Plant Sci.">
        <title>Red Clover (Trifolium pratense) and Zigzag Clover (T. medium) - A Picture of Genomic Similarities and Differences.</title>
        <authorList>
            <person name="Dluhosova J."/>
            <person name="Istvanek J."/>
            <person name="Nedelnik J."/>
            <person name="Repkova J."/>
        </authorList>
    </citation>
    <scope>NUCLEOTIDE SEQUENCE [LARGE SCALE GENOMIC DNA]</scope>
    <source>
        <strain evidence="3">cv. 10/8</strain>
        <tissue evidence="2">Leaf</tissue>
    </source>
</reference>
<sequence length="64" mass="7069">MCSLSEAFPTQDAQSQPVPEQVTVIKSARVNTPGGDRPQLQVEEVVTFSMPLRDVTDEMRHGNL</sequence>
<comment type="caution">
    <text evidence="2">The sequence shown here is derived from an EMBL/GenBank/DDBJ whole genome shotgun (WGS) entry which is preliminary data.</text>
</comment>
<protein>
    <submittedName>
        <fullName evidence="2">Uncharacterized protein</fullName>
    </submittedName>
</protein>
<dbReference type="EMBL" id="LXQA010106170">
    <property type="protein sequence ID" value="MCI17597.1"/>
    <property type="molecule type" value="Genomic_DNA"/>
</dbReference>
<feature type="region of interest" description="Disordered" evidence="1">
    <location>
        <begin position="1"/>
        <end position="20"/>
    </location>
</feature>
<accession>A0A392Q0U7</accession>
<keyword evidence="3" id="KW-1185">Reference proteome</keyword>
<evidence type="ECO:0000313" key="2">
    <source>
        <dbReference type="EMBL" id="MCI17597.1"/>
    </source>
</evidence>
<dbReference type="Proteomes" id="UP000265520">
    <property type="component" value="Unassembled WGS sequence"/>
</dbReference>
<organism evidence="2 3">
    <name type="scientific">Trifolium medium</name>
    <dbReference type="NCBI Taxonomy" id="97028"/>
    <lineage>
        <taxon>Eukaryota</taxon>
        <taxon>Viridiplantae</taxon>
        <taxon>Streptophyta</taxon>
        <taxon>Embryophyta</taxon>
        <taxon>Tracheophyta</taxon>
        <taxon>Spermatophyta</taxon>
        <taxon>Magnoliopsida</taxon>
        <taxon>eudicotyledons</taxon>
        <taxon>Gunneridae</taxon>
        <taxon>Pentapetalae</taxon>
        <taxon>rosids</taxon>
        <taxon>fabids</taxon>
        <taxon>Fabales</taxon>
        <taxon>Fabaceae</taxon>
        <taxon>Papilionoideae</taxon>
        <taxon>50 kb inversion clade</taxon>
        <taxon>NPAAA clade</taxon>
        <taxon>Hologalegina</taxon>
        <taxon>IRL clade</taxon>
        <taxon>Trifolieae</taxon>
        <taxon>Trifolium</taxon>
    </lineage>
</organism>
<evidence type="ECO:0000313" key="3">
    <source>
        <dbReference type="Proteomes" id="UP000265520"/>
    </source>
</evidence>